<dbReference type="EMBL" id="CP144751">
    <property type="protein sequence ID" value="WVZ85431.1"/>
    <property type="molecule type" value="Genomic_DNA"/>
</dbReference>
<accession>A0AAQ3X5B7</accession>
<dbReference type="AlphaFoldDB" id="A0AAQ3X5B7"/>
<name>A0AAQ3X5B7_PASNO</name>
<keyword evidence="2" id="KW-1185">Reference proteome</keyword>
<dbReference type="EMBL" id="CP144751">
    <property type="protein sequence ID" value="WVZ85429.1"/>
    <property type="molecule type" value="Genomic_DNA"/>
</dbReference>
<dbReference type="Proteomes" id="UP001341281">
    <property type="component" value="Chromosome 07"/>
</dbReference>
<organism evidence="1 2">
    <name type="scientific">Paspalum notatum var. saurae</name>
    <dbReference type="NCBI Taxonomy" id="547442"/>
    <lineage>
        <taxon>Eukaryota</taxon>
        <taxon>Viridiplantae</taxon>
        <taxon>Streptophyta</taxon>
        <taxon>Embryophyta</taxon>
        <taxon>Tracheophyta</taxon>
        <taxon>Spermatophyta</taxon>
        <taxon>Magnoliopsida</taxon>
        <taxon>Liliopsida</taxon>
        <taxon>Poales</taxon>
        <taxon>Poaceae</taxon>
        <taxon>PACMAD clade</taxon>
        <taxon>Panicoideae</taxon>
        <taxon>Andropogonodae</taxon>
        <taxon>Paspaleae</taxon>
        <taxon>Paspalinae</taxon>
        <taxon>Paspalum</taxon>
    </lineage>
</organism>
<protein>
    <submittedName>
        <fullName evidence="1">Uncharacterized protein</fullName>
    </submittedName>
</protein>
<gene>
    <name evidence="1" type="ORF">U9M48_032360</name>
</gene>
<evidence type="ECO:0000313" key="1">
    <source>
        <dbReference type="EMBL" id="WVZ85431.1"/>
    </source>
</evidence>
<evidence type="ECO:0000313" key="2">
    <source>
        <dbReference type="Proteomes" id="UP001341281"/>
    </source>
</evidence>
<reference evidence="1 2" key="1">
    <citation type="submission" date="2024-02" db="EMBL/GenBank/DDBJ databases">
        <title>High-quality chromosome-scale genome assembly of Pensacola bahiagrass (Paspalum notatum Flugge var. saurae).</title>
        <authorList>
            <person name="Vega J.M."/>
            <person name="Podio M."/>
            <person name="Orjuela J."/>
            <person name="Siena L.A."/>
            <person name="Pessino S.C."/>
            <person name="Combes M.C."/>
            <person name="Mariac C."/>
            <person name="Albertini E."/>
            <person name="Pupilli F."/>
            <person name="Ortiz J.P.A."/>
            <person name="Leblanc O."/>
        </authorList>
    </citation>
    <scope>NUCLEOTIDE SEQUENCE [LARGE SCALE GENOMIC DNA]</scope>
    <source>
        <strain evidence="1">R1</strain>
        <tissue evidence="1">Leaf</tissue>
    </source>
</reference>
<sequence>MKKRTPNLIGRARLLSSPSPISSSSSVASDPLLLLAPAPYRRHLIRSRRRRRRREVGCEVRFGRGIAASIRAAINFSEELIVLELF</sequence>
<proteinExistence type="predicted"/>